<organism evidence="2">
    <name type="scientific">Pseudomonas urmiensis</name>
    <dbReference type="NCBI Taxonomy" id="2745493"/>
    <lineage>
        <taxon>Bacteria</taxon>
        <taxon>Pseudomonadati</taxon>
        <taxon>Pseudomonadota</taxon>
        <taxon>Gammaproteobacteria</taxon>
        <taxon>Pseudomonadales</taxon>
        <taxon>Pseudomonadaceae</taxon>
        <taxon>Pseudomonas</taxon>
    </lineage>
</organism>
<comment type="caution">
    <text evidence="2">The sequence shown here is derived from an EMBL/GenBank/DDBJ whole genome shotgun (WGS) entry which is preliminary data.</text>
</comment>
<gene>
    <name evidence="3" type="ORF">HU737_001985</name>
    <name evidence="2" type="ORF">HU737_19440</name>
</gene>
<dbReference type="Proteomes" id="UP000599879">
    <property type="component" value="Unassembled WGS sequence"/>
</dbReference>
<reference evidence="3" key="3">
    <citation type="submission" date="2021-06" db="EMBL/GenBank/DDBJ databases">
        <title>Updating the genus Pseudomonas: Description of 43 new species and partition of the Pseudomonas putida group.</title>
        <authorList>
            <person name="Girard L."/>
            <person name="Lood C."/>
            <person name="Vandamme P."/>
            <person name="Rokni-Zadeh H."/>
            <person name="Van Noort V."/>
            <person name="Hofte M."/>
            <person name="Lavigne R."/>
            <person name="De Mot R."/>
        </authorList>
    </citation>
    <scope>NUCLEOTIDE SEQUENCE</scope>
    <source>
        <strain evidence="3">SWRI10</strain>
    </source>
</reference>
<feature type="domain" description="GspL periplasmic" evidence="1">
    <location>
        <begin position="222"/>
        <end position="346"/>
    </location>
</feature>
<dbReference type="InterPro" id="IPR025691">
    <property type="entry name" value="GspL_pp_dom"/>
</dbReference>
<accession>A0A923JWV0</accession>
<dbReference type="AlphaFoldDB" id="A0A923JWV0"/>
<dbReference type="EMBL" id="JABWRE010000017">
    <property type="protein sequence ID" value="MBC3442870.1"/>
    <property type="molecule type" value="Genomic_DNA"/>
</dbReference>
<reference evidence="2" key="1">
    <citation type="journal article" date="2020" name="Microorganisms">
        <title>Reliable Identification of Environmental Pseudomonas Isolates Using the rpoD Gene.</title>
        <authorList>
            <consortium name="The Broad Institute Genome Sequencing Platform"/>
            <person name="Girard L."/>
            <person name="Lood C."/>
            <person name="Rokni-Zadeh H."/>
            <person name="van Noort V."/>
            <person name="Lavigne R."/>
            <person name="De Mot R."/>
        </authorList>
    </citation>
    <scope>NUCLEOTIDE SEQUENCE</scope>
    <source>
        <strain evidence="2">SWRI10</strain>
    </source>
</reference>
<evidence type="ECO:0000313" key="3">
    <source>
        <dbReference type="EMBL" id="MBV4534748.1"/>
    </source>
</evidence>
<dbReference type="InterPro" id="IPR043129">
    <property type="entry name" value="ATPase_NBD"/>
</dbReference>
<dbReference type="SUPFAM" id="SSF53067">
    <property type="entry name" value="Actin-like ATPase domain"/>
    <property type="match status" value="1"/>
</dbReference>
<proteinExistence type="predicted"/>
<dbReference type="RefSeq" id="WP_186556386.1">
    <property type="nucleotide sequence ID" value="NZ_JABWRE020000001.1"/>
</dbReference>
<protein>
    <submittedName>
        <fullName evidence="2">Type II secretion system protein GspL</fullName>
    </submittedName>
</protein>
<dbReference type="Gene3D" id="3.30.420.380">
    <property type="match status" value="1"/>
</dbReference>
<name>A0A923JWV0_9PSED</name>
<dbReference type="Pfam" id="PF12693">
    <property type="entry name" value="GspL_C"/>
    <property type="match status" value="1"/>
</dbReference>
<evidence type="ECO:0000313" key="2">
    <source>
        <dbReference type="EMBL" id="MBC3442870.1"/>
    </source>
</evidence>
<sequence length="364" mass="41223">MKLKWRRRGPRRAWLLLRPGAAAQPWDWLLVERGVPSREGQGEPPNDLDARVALIIPGQLCSHFQLPAPPGLKRDEWPLLLEDRLLQASDQLLFACIERLPGQLRLALVERAQLDGWRKQCADWGLSIERCWAQLQLLPASAPGAGWRWPHEHEDLYKGVASDGREHWLSWPRGLGDPPAVPWATLRIDCIEGRWPAQLVALDSLPSLFEQRRVHARLSLPRGHLRLVAACLILATAWAGLWLSQQWRQAQLYRQQVLAVTGEQASLRQASVALKRLRDAASERQLRLRKLDGLQGQLQAWLEQHPGWRLQAVRFDGQRWHVHLDGEGPAPAWQDMANQAGAQVEVSDAGQAAQWRVVFDLGAV</sequence>
<evidence type="ECO:0000259" key="1">
    <source>
        <dbReference type="Pfam" id="PF12693"/>
    </source>
</evidence>
<reference evidence="2" key="2">
    <citation type="submission" date="2020-07" db="EMBL/GenBank/DDBJ databases">
        <authorList>
            <person name="Lood C."/>
            <person name="Girard L."/>
        </authorList>
    </citation>
    <scope>NUCLEOTIDE SEQUENCE</scope>
    <source>
        <strain evidence="2">SWRI10</strain>
    </source>
</reference>
<dbReference type="EMBL" id="JABWRE020000001">
    <property type="protein sequence ID" value="MBV4534748.1"/>
    <property type="molecule type" value="Genomic_DNA"/>
</dbReference>